<dbReference type="EMBL" id="BAABLX010000007">
    <property type="protein sequence ID" value="GAA4934629.1"/>
    <property type="molecule type" value="Genomic_DNA"/>
</dbReference>
<name>A0AAV3TYU5_9ALTE</name>
<dbReference type="Pfam" id="PF08668">
    <property type="entry name" value="HDOD"/>
    <property type="match status" value="1"/>
</dbReference>
<dbReference type="PANTHER" id="PTHR33525:SF3">
    <property type="entry name" value="RIBONUCLEASE Y"/>
    <property type="match status" value="1"/>
</dbReference>
<evidence type="ECO:0000259" key="1">
    <source>
        <dbReference type="PROSITE" id="PS51833"/>
    </source>
</evidence>
<organism evidence="2 3">
    <name type="scientific">Halioxenophilus aromaticivorans</name>
    <dbReference type="NCBI Taxonomy" id="1306992"/>
    <lineage>
        <taxon>Bacteria</taxon>
        <taxon>Pseudomonadati</taxon>
        <taxon>Pseudomonadota</taxon>
        <taxon>Gammaproteobacteria</taxon>
        <taxon>Alteromonadales</taxon>
        <taxon>Alteromonadaceae</taxon>
        <taxon>Halioxenophilus</taxon>
    </lineage>
</organism>
<feature type="domain" description="HDOD" evidence="1">
    <location>
        <begin position="172"/>
        <end position="360"/>
    </location>
</feature>
<accession>A0AAV3TYU5</accession>
<dbReference type="Proteomes" id="UP001409585">
    <property type="component" value="Unassembled WGS sequence"/>
</dbReference>
<dbReference type="PROSITE" id="PS51833">
    <property type="entry name" value="HDOD"/>
    <property type="match status" value="1"/>
</dbReference>
<proteinExistence type="predicted"/>
<keyword evidence="3" id="KW-1185">Reference proteome</keyword>
<dbReference type="InterPro" id="IPR018490">
    <property type="entry name" value="cNMP-bd_dom_sf"/>
</dbReference>
<reference evidence="3" key="1">
    <citation type="journal article" date="2019" name="Int. J. Syst. Evol. Microbiol.">
        <title>The Global Catalogue of Microorganisms (GCM) 10K type strain sequencing project: providing services to taxonomists for standard genome sequencing and annotation.</title>
        <authorList>
            <consortium name="The Broad Institute Genomics Platform"/>
            <consortium name="The Broad Institute Genome Sequencing Center for Infectious Disease"/>
            <person name="Wu L."/>
            <person name="Ma J."/>
        </authorList>
    </citation>
    <scope>NUCLEOTIDE SEQUENCE [LARGE SCALE GENOMIC DNA]</scope>
    <source>
        <strain evidence="3">JCM 19134</strain>
    </source>
</reference>
<dbReference type="Gene3D" id="1.10.3210.10">
    <property type="entry name" value="Hypothetical protein af1432"/>
    <property type="match status" value="1"/>
</dbReference>
<evidence type="ECO:0000313" key="3">
    <source>
        <dbReference type="Proteomes" id="UP001409585"/>
    </source>
</evidence>
<gene>
    <name evidence="2" type="ORF">GCM10025791_09500</name>
</gene>
<dbReference type="SUPFAM" id="SSF51206">
    <property type="entry name" value="cAMP-binding domain-like"/>
    <property type="match status" value="1"/>
</dbReference>
<dbReference type="InterPro" id="IPR052340">
    <property type="entry name" value="RNase_Y/CdgJ"/>
</dbReference>
<dbReference type="InterPro" id="IPR013976">
    <property type="entry name" value="HDOD"/>
</dbReference>
<protein>
    <recommendedName>
        <fullName evidence="1">HDOD domain-containing protein</fullName>
    </recommendedName>
</protein>
<dbReference type="PANTHER" id="PTHR33525">
    <property type="match status" value="1"/>
</dbReference>
<sequence length="429" mass="47617">MFNRLFHKDKKATAASARSLGSTTSEQLASLIPFVNAPETTNILAFNFAELVEFNTGDHLFDVGQNDEWDYFLLEGEMALVASDKRETKLESDSPKSKNPIAYLRPRKFSAEIRSKKATVVRLPHHVLELAFKQASGNSSWGQEELVVIGELDQESLLDKITQEIGNGTLTLPSLPEVAERVRQACQDSENSTAAITKIIASDTAISAKLLAASNSPLYRGANPTKTLQDAIARLGRNTTQQLVYYYATRELFDTPMPSLRELFTRAWQQSLERGAMAQTLARYGSGRLNPDVAFLCGLLFRVGDIVAYQYAAEAEVDADEMEKIQQIADSISVQISRKLIQDWNMPSEVLEALEYGADWSYCAGGESPDYGELMVVTNVHVRMLHNRMRGLPELTNIPAITRMITDDFAPDVSIITQAKKALAELTEL</sequence>
<dbReference type="SUPFAM" id="SSF109604">
    <property type="entry name" value="HD-domain/PDEase-like"/>
    <property type="match status" value="1"/>
</dbReference>
<evidence type="ECO:0000313" key="2">
    <source>
        <dbReference type="EMBL" id="GAA4934629.1"/>
    </source>
</evidence>
<comment type="caution">
    <text evidence="2">The sequence shown here is derived from an EMBL/GenBank/DDBJ whole genome shotgun (WGS) entry which is preliminary data.</text>
</comment>
<dbReference type="AlphaFoldDB" id="A0AAV3TYU5"/>
<dbReference type="RefSeq" id="WP_345417861.1">
    <property type="nucleotide sequence ID" value="NZ_AP031496.1"/>
</dbReference>